<keyword evidence="8" id="KW-0067">ATP-binding</keyword>
<dbReference type="Gene3D" id="3.30.230.10">
    <property type="match status" value="1"/>
</dbReference>
<name>A0A6C0B025_9ZZZZ</name>
<protein>
    <recommendedName>
        <fullName evidence="5">DNA topoisomerase (ATP-hydrolyzing)</fullName>
        <ecNumber evidence="5">5.6.2.2</ecNumber>
    </recommendedName>
</protein>
<dbReference type="InterPro" id="IPR013506">
    <property type="entry name" value="Topo_IIA_bsu_dom2"/>
</dbReference>
<feature type="domain" description="Toprim" evidence="14">
    <location>
        <begin position="417"/>
        <end position="531"/>
    </location>
</feature>
<dbReference type="CDD" id="cd03481">
    <property type="entry name" value="TopoIIA_Trans_ScTopoIIA"/>
    <property type="match status" value="1"/>
</dbReference>
<dbReference type="SMART" id="SM00433">
    <property type="entry name" value="TOP2c"/>
    <property type="match status" value="1"/>
</dbReference>
<dbReference type="SUPFAM" id="SSF54211">
    <property type="entry name" value="Ribosomal protein S5 domain 2-like"/>
    <property type="match status" value="1"/>
</dbReference>
<dbReference type="InterPro" id="IPR031660">
    <property type="entry name" value="TOPRIM_C"/>
</dbReference>
<proteinExistence type="inferred from homology"/>
<evidence type="ECO:0000256" key="2">
    <source>
        <dbReference type="ARBA" id="ARBA00001913"/>
    </source>
</evidence>
<dbReference type="PROSITE" id="PS00177">
    <property type="entry name" value="TOPOISOMERASE_II"/>
    <property type="match status" value="1"/>
</dbReference>
<evidence type="ECO:0000259" key="14">
    <source>
        <dbReference type="PROSITE" id="PS50880"/>
    </source>
</evidence>
<dbReference type="Gene3D" id="3.30.1360.40">
    <property type="match status" value="1"/>
</dbReference>
<dbReference type="Pfam" id="PF00204">
    <property type="entry name" value="DNA_gyraseB"/>
    <property type="match status" value="1"/>
</dbReference>
<dbReference type="Gene3D" id="3.30.1490.30">
    <property type="match status" value="1"/>
</dbReference>
<feature type="domain" description="Topo IIA-type catalytic" evidence="15">
    <location>
        <begin position="662"/>
        <end position="1081"/>
    </location>
</feature>
<comment type="catalytic activity">
    <reaction evidence="1">
        <text>ATP-dependent breakage, passage and rejoining of double-stranded DNA.</text>
        <dbReference type="EC" id="5.6.2.2"/>
    </reaction>
</comment>
<evidence type="ECO:0000256" key="9">
    <source>
        <dbReference type="ARBA" id="ARBA00022842"/>
    </source>
</evidence>
<dbReference type="Gene3D" id="3.30.565.10">
    <property type="entry name" value="Histidine kinase-like ATPase, C-terminal domain"/>
    <property type="match status" value="1"/>
</dbReference>
<evidence type="ECO:0000256" key="1">
    <source>
        <dbReference type="ARBA" id="ARBA00000185"/>
    </source>
</evidence>
<dbReference type="GO" id="GO:0003918">
    <property type="term" value="F:DNA topoisomerase type II (double strand cut, ATP-hydrolyzing) activity"/>
    <property type="evidence" value="ECO:0007669"/>
    <property type="project" value="UniProtKB-EC"/>
</dbReference>
<dbReference type="PRINTS" id="PR00418">
    <property type="entry name" value="TPI2FAMILY"/>
</dbReference>
<dbReference type="GO" id="GO:0000712">
    <property type="term" value="P:resolution of meiotic recombination intermediates"/>
    <property type="evidence" value="ECO:0007669"/>
    <property type="project" value="TreeGrafter"/>
</dbReference>
<dbReference type="FunFam" id="3.40.50.670:FF:000001">
    <property type="entry name" value="DNA topoisomerase 2"/>
    <property type="match status" value="1"/>
</dbReference>
<dbReference type="GO" id="GO:0000819">
    <property type="term" value="P:sister chromatid segregation"/>
    <property type="evidence" value="ECO:0007669"/>
    <property type="project" value="TreeGrafter"/>
</dbReference>
<dbReference type="InterPro" id="IPR020568">
    <property type="entry name" value="Ribosomal_Su5_D2-typ_SF"/>
</dbReference>
<dbReference type="PANTHER" id="PTHR10169:SF38">
    <property type="entry name" value="DNA TOPOISOMERASE 2"/>
    <property type="match status" value="1"/>
</dbReference>
<dbReference type="GO" id="GO:0046872">
    <property type="term" value="F:metal ion binding"/>
    <property type="evidence" value="ECO:0007669"/>
    <property type="project" value="UniProtKB-KW"/>
</dbReference>
<sequence>MPPKKTIEQTYQKKSQLEHVLHRPGMYIGDIERITTERWVLSDKITRKQLTFSPGLYKIFDENFTNATDHSQLDLTMKKIEVTIADGEISIFNDSAIPVEIHKELGKYVPEIIFGEFHTSSNYDDTEARTVGGLNGYGAKLTNAFSTKFVVDICDGKFNFIQTWENNMSVVGKPKITASKKKPYTRISFIPDYTRFNCVMDQDLSDLLKTRVYEGSAITDKRVCVYFNGDRIPVKTFQDYIKMFLKERETFVYEKMNDRWEFAVCLNPYDKFTQVSFVNGISTSEGGTHVDMITNQIIYKLKEQLEKKHKDINIRPTYIKDNLLIFVNCLIENPVFSSQTKENHVTKINKFGSKCELSDEIIKKIEKLGITANVVDIAKAKENKSLSKTDGTKKIRLTGIPKLDDANKAGGSEGYKCKLILTEGDSAKASAIAGLSVVGRDYYGVFPLRGKLLNVRDATAAQLLKNEEINCLKKIMGLQQGKEYNDLKSLRYGGIIIFTDADNDGSHIKGLIINWVHSFWPSLLKIDTFISSIVTPIVKVTKGPTVKAFYNQTDFNTWKESINTVGWQIKYYKGLGTSTAKEAKEYFTNLAKQTVVYNYTDTSDDDLVKAFKKGFEDQRKEWIKESTGKNYNMDHTVLKQSISQFVNQELINFSIADLERSIPNMMDGFKPSQRKVLYACLKKGLYSDMKVAQLSGYISEHTSYHHGEVSLQGTIINMAQDYVGSNNMNLLVPSGQFGTRITGGKDSASPRYIFTHLQGVAKTLFNEHDNILLDYLDDDGMKIEPKYYIPIIPMILVNGSEGIGTGYSTNIPCYNPTDIIANLKKLIESDGEAELVPMIPWYRGFTGTIVLEETGRYITTGVWKRVLNSIEISELPIGKWTQNYKEFLESLVESNEILDYRNGSDDRKVFFKVMFQKTVLDELETKNEIVKKLKLTTFINTTNMHVFDEKCTIRKVHSPEEIIDRFYRVRRNHFIKRKKYLIDKLSTDYKLLEAKIRFIKLVIEEKIILFNKKKDFIVKQLLAVEPPLLKVNDTWDYLLEMKIHVLTEEKIKDLETKMRTMKSELETLKSTSIKQMWSSEINLI</sequence>
<dbReference type="PRINTS" id="PR01158">
    <property type="entry name" value="TOPISMRASEII"/>
</dbReference>
<evidence type="ECO:0000256" key="8">
    <source>
        <dbReference type="ARBA" id="ARBA00022840"/>
    </source>
</evidence>
<dbReference type="Gene3D" id="3.90.199.10">
    <property type="entry name" value="Topoisomerase II, domain 5"/>
    <property type="match status" value="1"/>
</dbReference>
<dbReference type="InterPro" id="IPR013757">
    <property type="entry name" value="Topo_IIA_A_a_sf"/>
</dbReference>
<dbReference type="InterPro" id="IPR050634">
    <property type="entry name" value="DNA_Topoisomerase_II"/>
</dbReference>
<keyword evidence="9" id="KW-0460">Magnesium</keyword>
<dbReference type="InterPro" id="IPR018522">
    <property type="entry name" value="TopoIIA_CS"/>
</dbReference>
<keyword evidence="12" id="KW-0413">Isomerase</keyword>
<dbReference type="Gene3D" id="3.40.50.670">
    <property type="match status" value="1"/>
</dbReference>
<dbReference type="GO" id="GO:0006265">
    <property type="term" value="P:DNA topological change"/>
    <property type="evidence" value="ECO:0007669"/>
    <property type="project" value="InterPro"/>
</dbReference>
<dbReference type="Pfam" id="PF01751">
    <property type="entry name" value="Toprim"/>
    <property type="match status" value="1"/>
</dbReference>
<keyword evidence="13" id="KW-0175">Coiled coil</keyword>
<keyword evidence="10" id="KW-0799">Topoisomerase</keyword>
<evidence type="ECO:0000256" key="5">
    <source>
        <dbReference type="ARBA" id="ARBA00012895"/>
    </source>
</evidence>
<comment type="similarity">
    <text evidence="4">Belongs to the type II topoisomerase family.</text>
</comment>
<evidence type="ECO:0000256" key="4">
    <source>
        <dbReference type="ARBA" id="ARBA00011080"/>
    </source>
</evidence>
<dbReference type="PANTHER" id="PTHR10169">
    <property type="entry name" value="DNA TOPOISOMERASE/GYRASE"/>
    <property type="match status" value="1"/>
</dbReference>
<evidence type="ECO:0000256" key="11">
    <source>
        <dbReference type="ARBA" id="ARBA00023125"/>
    </source>
</evidence>
<comment type="cofactor">
    <cofactor evidence="2">
        <name>Ca(2+)</name>
        <dbReference type="ChEBI" id="CHEBI:29108"/>
    </cofactor>
</comment>
<dbReference type="SUPFAM" id="SSF55874">
    <property type="entry name" value="ATPase domain of HSP90 chaperone/DNA topoisomerase II/histidine kinase"/>
    <property type="match status" value="1"/>
</dbReference>
<dbReference type="EMBL" id="MN739040">
    <property type="protein sequence ID" value="QHS85111.1"/>
    <property type="molecule type" value="Genomic_DNA"/>
</dbReference>
<dbReference type="InterPro" id="IPR001241">
    <property type="entry name" value="Topo_IIA"/>
</dbReference>
<dbReference type="InterPro" id="IPR001154">
    <property type="entry name" value="TopoII_euk"/>
</dbReference>
<evidence type="ECO:0000313" key="16">
    <source>
        <dbReference type="EMBL" id="QHS85111.1"/>
    </source>
</evidence>
<dbReference type="InterPro" id="IPR013759">
    <property type="entry name" value="Topo_IIA_B_C"/>
</dbReference>
<reference evidence="16" key="1">
    <citation type="journal article" date="2020" name="Nature">
        <title>Giant virus diversity and host interactions through global metagenomics.</title>
        <authorList>
            <person name="Schulz F."/>
            <person name="Roux S."/>
            <person name="Paez-Espino D."/>
            <person name="Jungbluth S."/>
            <person name="Walsh D.A."/>
            <person name="Denef V.J."/>
            <person name="McMahon K.D."/>
            <person name="Konstantinidis K.T."/>
            <person name="Eloe-Fadrosh E.A."/>
            <person name="Kyrpides N.C."/>
            <person name="Woyke T."/>
        </authorList>
    </citation>
    <scope>NUCLEOTIDE SEQUENCE</scope>
    <source>
        <strain evidence="16">GVMAG-M-3300009182-67</strain>
    </source>
</reference>
<evidence type="ECO:0000256" key="3">
    <source>
        <dbReference type="ARBA" id="ARBA00001946"/>
    </source>
</evidence>
<accession>A0A6C0B025</accession>
<dbReference type="InterPro" id="IPR002205">
    <property type="entry name" value="Topo_IIA_dom_A"/>
</dbReference>
<keyword evidence="11" id="KW-0238">DNA-binding</keyword>
<evidence type="ECO:0000256" key="13">
    <source>
        <dbReference type="SAM" id="Coils"/>
    </source>
</evidence>
<organism evidence="16">
    <name type="scientific">viral metagenome</name>
    <dbReference type="NCBI Taxonomy" id="1070528"/>
    <lineage>
        <taxon>unclassified sequences</taxon>
        <taxon>metagenomes</taxon>
        <taxon>organismal metagenomes</taxon>
    </lineage>
</organism>
<dbReference type="InterPro" id="IPR013760">
    <property type="entry name" value="Topo_IIA-like_dom_sf"/>
</dbReference>
<dbReference type="GO" id="GO:0005634">
    <property type="term" value="C:nucleus"/>
    <property type="evidence" value="ECO:0007669"/>
    <property type="project" value="TreeGrafter"/>
</dbReference>
<dbReference type="PROSITE" id="PS52040">
    <property type="entry name" value="TOPO_IIA"/>
    <property type="match status" value="1"/>
</dbReference>
<dbReference type="SUPFAM" id="SSF56719">
    <property type="entry name" value="Type II DNA topoisomerase"/>
    <property type="match status" value="1"/>
</dbReference>
<dbReference type="InterPro" id="IPR014721">
    <property type="entry name" value="Ribsml_uS5_D2-typ_fold_subgr"/>
</dbReference>
<dbReference type="Gene3D" id="1.10.268.10">
    <property type="entry name" value="Topoisomerase, domain 3"/>
    <property type="match status" value="1"/>
</dbReference>
<evidence type="ECO:0000259" key="15">
    <source>
        <dbReference type="PROSITE" id="PS52040"/>
    </source>
</evidence>
<comment type="cofactor">
    <cofactor evidence="3">
        <name>Mg(2+)</name>
        <dbReference type="ChEBI" id="CHEBI:18420"/>
    </cofactor>
</comment>
<dbReference type="Pfam" id="PF16898">
    <property type="entry name" value="TOPRIM_C"/>
    <property type="match status" value="1"/>
</dbReference>
<keyword evidence="6" id="KW-0479">Metal-binding</keyword>
<dbReference type="InterPro" id="IPR013758">
    <property type="entry name" value="Topo_IIA_A/C_ab"/>
</dbReference>
<dbReference type="CDD" id="cd03365">
    <property type="entry name" value="TOPRIM_TopoIIA"/>
    <property type="match status" value="1"/>
</dbReference>
<dbReference type="InterPro" id="IPR006171">
    <property type="entry name" value="TOPRIM_dom"/>
</dbReference>
<dbReference type="AlphaFoldDB" id="A0A6C0B025"/>
<evidence type="ECO:0000256" key="6">
    <source>
        <dbReference type="ARBA" id="ARBA00022723"/>
    </source>
</evidence>
<dbReference type="Pfam" id="PF00521">
    <property type="entry name" value="DNA_topoisoIV"/>
    <property type="match status" value="1"/>
</dbReference>
<dbReference type="PROSITE" id="PS50880">
    <property type="entry name" value="TOPRIM"/>
    <property type="match status" value="1"/>
</dbReference>
<dbReference type="GO" id="GO:0003677">
    <property type="term" value="F:DNA binding"/>
    <property type="evidence" value="ECO:0007669"/>
    <property type="project" value="UniProtKB-KW"/>
</dbReference>
<evidence type="ECO:0000256" key="12">
    <source>
        <dbReference type="ARBA" id="ARBA00023235"/>
    </source>
</evidence>
<feature type="coiled-coil region" evidence="13">
    <location>
        <begin position="1044"/>
        <end position="1071"/>
    </location>
</feature>
<dbReference type="FunFam" id="3.90.199.10:FF:000002">
    <property type="entry name" value="DNA topoisomerase 2"/>
    <property type="match status" value="1"/>
</dbReference>
<dbReference type="EC" id="5.6.2.2" evidence="5"/>
<dbReference type="GO" id="GO:0005524">
    <property type="term" value="F:ATP binding"/>
    <property type="evidence" value="ECO:0007669"/>
    <property type="project" value="UniProtKB-KW"/>
</dbReference>
<evidence type="ECO:0000256" key="10">
    <source>
        <dbReference type="ARBA" id="ARBA00023029"/>
    </source>
</evidence>
<evidence type="ECO:0000256" key="7">
    <source>
        <dbReference type="ARBA" id="ARBA00022741"/>
    </source>
</evidence>
<dbReference type="InterPro" id="IPR036890">
    <property type="entry name" value="HATPase_C_sf"/>
</dbReference>
<dbReference type="InterPro" id="IPR034157">
    <property type="entry name" value="TOPRIM_TopoII"/>
</dbReference>
<dbReference type="SMART" id="SM00434">
    <property type="entry name" value="TOP4c"/>
    <property type="match status" value="1"/>
</dbReference>
<keyword evidence="7" id="KW-0547">Nucleotide-binding</keyword>